<dbReference type="EMBL" id="JBOK01000016">
    <property type="protein sequence ID" value="EXU79424.1"/>
    <property type="molecule type" value="Genomic_DNA"/>
</dbReference>
<dbReference type="Pfam" id="PF12167">
    <property type="entry name" value="Arm-DNA-bind_2"/>
    <property type="match status" value="1"/>
</dbReference>
<evidence type="ECO:0000256" key="3">
    <source>
        <dbReference type="ARBA" id="ARBA00023125"/>
    </source>
</evidence>
<dbReference type="AlphaFoldDB" id="A0A014MMP9"/>
<dbReference type="CDD" id="cd01189">
    <property type="entry name" value="INT_ICEBs1_C_like"/>
    <property type="match status" value="1"/>
</dbReference>
<dbReference type="InterPro" id="IPR011010">
    <property type="entry name" value="DNA_brk_join_enz"/>
</dbReference>
<feature type="domain" description="Tyr recombinase" evidence="5">
    <location>
        <begin position="163"/>
        <end position="351"/>
    </location>
</feature>
<keyword evidence="2" id="KW-0229">DNA integration</keyword>
<keyword evidence="7" id="KW-1185">Reference proteome</keyword>
<dbReference type="PANTHER" id="PTHR30349">
    <property type="entry name" value="PHAGE INTEGRASE-RELATED"/>
    <property type="match status" value="1"/>
</dbReference>
<dbReference type="GO" id="GO:0006310">
    <property type="term" value="P:DNA recombination"/>
    <property type="evidence" value="ECO:0007669"/>
    <property type="project" value="UniProtKB-KW"/>
</dbReference>
<dbReference type="InterPro" id="IPR010998">
    <property type="entry name" value="Integrase_recombinase_N"/>
</dbReference>
<dbReference type="InterPro" id="IPR022000">
    <property type="entry name" value="Min27-like_integrase_DNA_bind"/>
</dbReference>
<evidence type="ECO:0000259" key="5">
    <source>
        <dbReference type="PROSITE" id="PS51898"/>
    </source>
</evidence>
<dbReference type="Proteomes" id="UP000020766">
    <property type="component" value="Unassembled WGS sequence"/>
</dbReference>
<dbReference type="InterPro" id="IPR050090">
    <property type="entry name" value="Tyrosine_recombinase_XerCD"/>
</dbReference>
<dbReference type="Gene3D" id="1.10.150.130">
    <property type="match status" value="1"/>
</dbReference>
<dbReference type="PATRIC" id="fig|1457173.3.peg.2627"/>
<comment type="similarity">
    <text evidence="1">Belongs to the 'phage' integrase family.</text>
</comment>
<dbReference type="InterPro" id="IPR002104">
    <property type="entry name" value="Integrase_catalytic"/>
</dbReference>
<dbReference type="PANTHER" id="PTHR30349:SF64">
    <property type="entry name" value="PROPHAGE INTEGRASE INTD-RELATED"/>
    <property type="match status" value="1"/>
</dbReference>
<evidence type="ECO:0000256" key="4">
    <source>
        <dbReference type="ARBA" id="ARBA00023172"/>
    </source>
</evidence>
<dbReference type="Pfam" id="PF00589">
    <property type="entry name" value="Phage_integrase"/>
    <property type="match status" value="1"/>
</dbReference>
<dbReference type="GO" id="GO:0015074">
    <property type="term" value="P:DNA integration"/>
    <property type="evidence" value="ECO:0007669"/>
    <property type="project" value="UniProtKB-KW"/>
</dbReference>
<keyword evidence="3" id="KW-0238">DNA-binding</keyword>
<name>A0A014MMP9_9BURK</name>
<evidence type="ECO:0000256" key="2">
    <source>
        <dbReference type="ARBA" id="ARBA00022908"/>
    </source>
</evidence>
<keyword evidence="4" id="KW-0233">DNA recombination</keyword>
<dbReference type="Gene3D" id="1.10.443.10">
    <property type="entry name" value="Intergrase catalytic core"/>
    <property type="match status" value="1"/>
</dbReference>
<sequence>MIAPCPITKQSLQYAANLRLEIKRKIAQGSFDYSEYFPRSPKARAQHDGFCKVEDMLNKQLALYEKQVANGQMSPSTYRGYFKSITSERMRHWNGWKLAEVTPSALRDWVSDMDCTSKAIRNLLIPLRSVFEDALNDELIASNPFDRIALAKLIRQNSKASDYVVNPFTSDERATILQACRADEWPMFQFWFETGLRPGELQALEWQHIDLERATARIEQNQVAGVIKGPKTESGKRTVDLSAEAIQALIAQKAISFERGRRVWLNQRTLTPWQTDAQIRRVAWLPLMQRAGIAYRNPYQIRHTFASSRLTAGANPWYMADQMGHADVTMVFKTYGKFIRADFQKPRAALHPVQ</sequence>
<organism evidence="6 7">
    <name type="scientific">Comamonas aquatica DA1877</name>
    <dbReference type="NCBI Taxonomy" id="1457173"/>
    <lineage>
        <taxon>Bacteria</taxon>
        <taxon>Pseudomonadati</taxon>
        <taxon>Pseudomonadota</taxon>
        <taxon>Betaproteobacteria</taxon>
        <taxon>Burkholderiales</taxon>
        <taxon>Comamonadaceae</taxon>
        <taxon>Comamonas</taxon>
    </lineage>
</organism>
<dbReference type="PROSITE" id="PS51898">
    <property type="entry name" value="TYR_RECOMBINASE"/>
    <property type="match status" value="1"/>
</dbReference>
<evidence type="ECO:0000313" key="6">
    <source>
        <dbReference type="EMBL" id="EXU79424.1"/>
    </source>
</evidence>
<comment type="caution">
    <text evidence="6">The sequence shown here is derived from an EMBL/GenBank/DDBJ whole genome shotgun (WGS) entry which is preliminary data.</text>
</comment>
<accession>A0A014MMP9</accession>
<reference evidence="6 7" key="1">
    <citation type="submission" date="2014-01" db="EMBL/GenBank/DDBJ databases">
        <title>Interspecies Systems Biology Uncovers Metabolites Affecting C. elegans Gene Expression and Life History Traits.</title>
        <authorList>
            <person name="Watson E."/>
            <person name="Macneil L.T."/>
            <person name="Ritter A.D."/>
            <person name="Yilmaz L.S."/>
            <person name="Rosebrock A.P."/>
            <person name="Caudy A.A."/>
            <person name="Walhout A.J."/>
        </authorList>
    </citation>
    <scope>NUCLEOTIDE SEQUENCE [LARGE SCALE GENOMIC DNA]</scope>
    <source>
        <strain evidence="6 7">DA1877</strain>
    </source>
</reference>
<proteinExistence type="inferred from homology"/>
<dbReference type="SUPFAM" id="SSF56349">
    <property type="entry name" value="DNA breaking-rejoining enzymes"/>
    <property type="match status" value="1"/>
</dbReference>
<evidence type="ECO:0000313" key="7">
    <source>
        <dbReference type="Proteomes" id="UP000020766"/>
    </source>
</evidence>
<evidence type="ECO:0000256" key="1">
    <source>
        <dbReference type="ARBA" id="ARBA00008857"/>
    </source>
</evidence>
<dbReference type="GO" id="GO:0003677">
    <property type="term" value="F:DNA binding"/>
    <property type="evidence" value="ECO:0007669"/>
    <property type="project" value="UniProtKB-KW"/>
</dbReference>
<protein>
    <submittedName>
        <fullName evidence="6">Integrase</fullName>
    </submittedName>
</protein>
<gene>
    <name evidence="6" type="ORF">AX13_04770</name>
</gene>
<dbReference type="InterPro" id="IPR013762">
    <property type="entry name" value="Integrase-like_cat_sf"/>
</dbReference>